<gene>
    <name evidence="8" type="ORF">JD844_018879</name>
</gene>
<proteinExistence type="predicted"/>
<sequence length="132" mass="14901">AKSSGKATAFSDFSELTKLGPGWGGYILNCESSLCLQIFSFISFQDIRHEASDFPCKVAKLPRNKNRNRYRDVSPFDHSRIKLQQGDNDYINASLIKMEEANRSYILTQVSALESGRKTESIYSISFLFSSL</sequence>
<evidence type="ECO:0000256" key="3">
    <source>
        <dbReference type="ARBA" id="ARBA00022553"/>
    </source>
</evidence>
<dbReference type="Pfam" id="PF00102">
    <property type="entry name" value="Y_phosphatase"/>
    <property type="match status" value="1"/>
</dbReference>
<dbReference type="PANTHER" id="PTHR46047">
    <property type="entry name" value="TYROSINE-PROTEIN PHOSPHATASE NON-RECEPTOR TYPE 61F"/>
    <property type="match status" value="1"/>
</dbReference>
<feature type="non-terminal residue" evidence="8">
    <location>
        <position position="1"/>
    </location>
</feature>
<dbReference type="Proteomes" id="UP000826234">
    <property type="component" value="Unassembled WGS sequence"/>
</dbReference>
<dbReference type="InterPro" id="IPR029021">
    <property type="entry name" value="Prot-tyrosine_phosphatase-like"/>
</dbReference>
<evidence type="ECO:0000256" key="1">
    <source>
        <dbReference type="ARBA" id="ARBA00004308"/>
    </source>
</evidence>
<keyword evidence="9" id="KW-1185">Reference proteome</keyword>
<name>A0ABQ7SPA9_PHRPL</name>
<evidence type="ECO:0000259" key="7">
    <source>
        <dbReference type="PROSITE" id="PS50055"/>
    </source>
</evidence>
<reference evidence="8 9" key="1">
    <citation type="journal article" date="2022" name="Gigascience">
        <title>A chromosome-level genome assembly and annotation of the desert horned lizard, Phrynosoma platyrhinos, provides insight into chromosomal rearrangements among reptiles.</title>
        <authorList>
            <person name="Koochekian N."/>
            <person name="Ascanio A."/>
            <person name="Farleigh K."/>
            <person name="Card D.C."/>
            <person name="Schield D.R."/>
            <person name="Castoe T.A."/>
            <person name="Jezkova T."/>
        </authorList>
    </citation>
    <scope>NUCLEOTIDE SEQUENCE [LARGE SCALE GENOMIC DNA]</scope>
    <source>
        <strain evidence="8">NK-2021</strain>
    </source>
</reference>
<dbReference type="Gene3D" id="3.90.190.10">
    <property type="entry name" value="Protein tyrosine phosphatase superfamily"/>
    <property type="match status" value="1"/>
</dbReference>
<dbReference type="InterPro" id="IPR051985">
    <property type="entry name" value="NR_tyrosine_phosphatase"/>
</dbReference>
<evidence type="ECO:0000256" key="4">
    <source>
        <dbReference type="ARBA" id="ARBA00022801"/>
    </source>
</evidence>
<keyword evidence="4" id="KW-0378">Hydrolase</keyword>
<dbReference type="EMBL" id="JAIPUX010005289">
    <property type="protein sequence ID" value="KAH0619154.1"/>
    <property type="molecule type" value="Genomic_DNA"/>
</dbReference>
<dbReference type="EC" id="3.1.3.48" evidence="2"/>
<evidence type="ECO:0000256" key="5">
    <source>
        <dbReference type="ARBA" id="ARBA00022912"/>
    </source>
</evidence>
<evidence type="ECO:0000313" key="9">
    <source>
        <dbReference type="Proteomes" id="UP000826234"/>
    </source>
</evidence>
<dbReference type="SUPFAM" id="SSF52799">
    <property type="entry name" value="(Phosphotyrosine protein) phosphatases II"/>
    <property type="match status" value="1"/>
</dbReference>
<keyword evidence="6" id="KW-0472">Membrane</keyword>
<organism evidence="8 9">
    <name type="scientific">Phrynosoma platyrhinos</name>
    <name type="common">Desert horned lizard</name>
    <dbReference type="NCBI Taxonomy" id="52577"/>
    <lineage>
        <taxon>Eukaryota</taxon>
        <taxon>Metazoa</taxon>
        <taxon>Chordata</taxon>
        <taxon>Craniata</taxon>
        <taxon>Vertebrata</taxon>
        <taxon>Euteleostomi</taxon>
        <taxon>Lepidosauria</taxon>
        <taxon>Squamata</taxon>
        <taxon>Bifurcata</taxon>
        <taxon>Unidentata</taxon>
        <taxon>Episquamata</taxon>
        <taxon>Toxicofera</taxon>
        <taxon>Iguania</taxon>
        <taxon>Phrynosomatidae</taxon>
        <taxon>Phrynosomatinae</taxon>
        <taxon>Phrynosoma</taxon>
    </lineage>
</organism>
<dbReference type="PROSITE" id="PS50055">
    <property type="entry name" value="TYR_PHOSPHATASE_PTP"/>
    <property type="match status" value="1"/>
</dbReference>
<evidence type="ECO:0000313" key="8">
    <source>
        <dbReference type="EMBL" id="KAH0619154.1"/>
    </source>
</evidence>
<accession>A0ABQ7SPA9</accession>
<protein>
    <recommendedName>
        <fullName evidence="2">protein-tyrosine-phosphatase</fullName>
        <ecNumber evidence="2">3.1.3.48</ecNumber>
    </recommendedName>
</protein>
<feature type="domain" description="Tyrosine-protein phosphatase" evidence="7">
    <location>
        <begin position="44"/>
        <end position="125"/>
    </location>
</feature>
<keyword evidence="5" id="KW-0904">Protein phosphatase</keyword>
<comment type="subcellular location">
    <subcellularLocation>
        <location evidence="1">Endomembrane system</location>
    </subcellularLocation>
</comment>
<evidence type="ECO:0000256" key="2">
    <source>
        <dbReference type="ARBA" id="ARBA00013064"/>
    </source>
</evidence>
<dbReference type="InterPro" id="IPR000242">
    <property type="entry name" value="PTP_cat"/>
</dbReference>
<comment type="caution">
    <text evidence="8">The sequence shown here is derived from an EMBL/GenBank/DDBJ whole genome shotgun (WGS) entry which is preliminary data.</text>
</comment>
<keyword evidence="3" id="KW-0597">Phosphoprotein</keyword>
<evidence type="ECO:0000256" key="6">
    <source>
        <dbReference type="ARBA" id="ARBA00023136"/>
    </source>
</evidence>
<dbReference type="PANTHER" id="PTHR46047:SF2">
    <property type="entry name" value="TYROSINE-PROTEIN PHOSPHATASE NON-RECEPTOR TYPE 1"/>
    <property type="match status" value="1"/>
</dbReference>